<keyword evidence="2" id="KW-1185">Reference proteome</keyword>
<dbReference type="EMBL" id="BSYI01000002">
    <property type="protein sequence ID" value="GMG81157.1"/>
    <property type="molecule type" value="Genomic_DNA"/>
</dbReference>
<proteinExistence type="predicted"/>
<sequence>MPGTNPEAKRRWYPAIGRSRSGTSHEGEAVLVSVMKEKRRLHGLRGMRRWHPDMRVTRLRHQA</sequence>
<comment type="caution">
    <text evidence="1">The sequence shown here is derived from an EMBL/GenBank/DDBJ whole genome shotgun (WGS) entry which is preliminary data.</text>
</comment>
<reference evidence="1 2" key="1">
    <citation type="submission" date="2023-04" db="EMBL/GenBank/DDBJ databases">
        <title>Marinoamorphus aggregata gen. nov., sp. Nov., isolate from tissue of brittle star Ophioplocus japonicus.</title>
        <authorList>
            <person name="Kawano K."/>
            <person name="Sawayama S."/>
            <person name="Nakagawa S."/>
        </authorList>
    </citation>
    <scope>NUCLEOTIDE SEQUENCE [LARGE SCALE GENOMIC DNA]</scope>
    <source>
        <strain evidence="1 2">NKW23</strain>
    </source>
</reference>
<organism evidence="1 2">
    <name type="scientific">Paralimibaculum aggregatum</name>
    <dbReference type="NCBI Taxonomy" id="3036245"/>
    <lineage>
        <taxon>Bacteria</taxon>
        <taxon>Pseudomonadati</taxon>
        <taxon>Pseudomonadota</taxon>
        <taxon>Alphaproteobacteria</taxon>
        <taxon>Rhodobacterales</taxon>
        <taxon>Paracoccaceae</taxon>
        <taxon>Paralimibaculum</taxon>
    </lineage>
</organism>
<gene>
    <name evidence="1" type="ORF">LNKW23_03690</name>
</gene>
<evidence type="ECO:0000313" key="2">
    <source>
        <dbReference type="Proteomes" id="UP001239909"/>
    </source>
</evidence>
<name>A0ABQ6LHN7_9RHOB</name>
<protein>
    <submittedName>
        <fullName evidence="1">Uncharacterized protein</fullName>
    </submittedName>
</protein>
<accession>A0ABQ6LHN7</accession>
<evidence type="ECO:0000313" key="1">
    <source>
        <dbReference type="EMBL" id="GMG81157.1"/>
    </source>
</evidence>
<dbReference type="Proteomes" id="UP001239909">
    <property type="component" value="Unassembled WGS sequence"/>
</dbReference>